<dbReference type="AlphaFoldDB" id="A0A812WPM2"/>
<evidence type="ECO:0000313" key="2">
    <source>
        <dbReference type="Proteomes" id="UP000601435"/>
    </source>
</evidence>
<proteinExistence type="predicted"/>
<sequence length="78" mass="8811">AYAIGMRSVDERAERMCFPLDAAYMQVLPQPSGTHRILLTMPVTDMEALLKELPEEVFDLPHVSEMRTHAFRVPLPGS</sequence>
<comment type="caution">
    <text evidence="1">The sequence shown here is derived from an EMBL/GenBank/DDBJ whole genome shotgun (WGS) entry which is preliminary data.</text>
</comment>
<evidence type="ECO:0000313" key="1">
    <source>
        <dbReference type="EMBL" id="CAE7695745.1"/>
    </source>
</evidence>
<reference evidence="1" key="1">
    <citation type="submission" date="2021-02" db="EMBL/GenBank/DDBJ databases">
        <authorList>
            <person name="Dougan E. K."/>
            <person name="Rhodes N."/>
            <person name="Thang M."/>
            <person name="Chan C."/>
        </authorList>
    </citation>
    <scope>NUCLEOTIDE SEQUENCE</scope>
</reference>
<accession>A0A812WPM2</accession>
<dbReference type="OrthoDB" id="2016540at2759"/>
<dbReference type="Proteomes" id="UP000601435">
    <property type="component" value="Unassembled WGS sequence"/>
</dbReference>
<feature type="non-terminal residue" evidence="1">
    <location>
        <position position="78"/>
    </location>
</feature>
<protein>
    <submittedName>
        <fullName evidence="1">VMP1 protein</fullName>
    </submittedName>
</protein>
<gene>
    <name evidence="1" type="primary">VMP1</name>
    <name evidence="1" type="ORF">SNEC2469_LOCUS20047</name>
</gene>
<name>A0A812WPM2_9DINO</name>
<feature type="non-terminal residue" evidence="1">
    <location>
        <position position="1"/>
    </location>
</feature>
<dbReference type="EMBL" id="CAJNJA010034632">
    <property type="protein sequence ID" value="CAE7695745.1"/>
    <property type="molecule type" value="Genomic_DNA"/>
</dbReference>
<organism evidence="1 2">
    <name type="scientific">Symbiodinium necroappetens</name>
    <dbReference type="NCBI Taxonomy" id="1628268"/>
    <lineage>
        <taxon>Eukaryota</taxon>
        <taxon>Sar</taxon>
        <taxon>Alveolata</taxon>
        <taxon>Dinophyceae</taxon>
        <taxon>Suessiales</taxon>
        <taxon>Symbiodiniaceae</taxon>
        <taxon>Symbiodinium</taxon>
    </lineage>
</organism>
<keyword evidence="2" id="KW-1185">Reference proteome</keyword>